<protein>
    <submittedName>
        <fullName evidence="1">Branched-chain amino acid aminotransferase II</fullName>
    </submittedName>
</protein>
<accession>A0ACB8RDI2</accession>
<keyword evidence="1" id="KW-0808">Transferase</keyword>
<comment type="caution">
    <text evidence="1">The sequence shown here is derived from an EMBL/GenBank/DDBJ whole genome shotgun (WGS) entry which is preliminary data.</text>
</comment>
<sequence>MAIQTDTQPLMANGLPMPADDLQVIKNGLIPPTPHSDIDPSRLTITLVPEDKLKEIPHADDLIFGQLFTDHMLYLEYDPASGWSAPEIRPYGPLTLDPASSCFQYCTNVFEGMKAYLGPDGVPRLFRPKLNMARMAKSAARVALPPFDTDAFLVLLQKLIAIDARWIPRARGHSLYLRPTLIGTRPGLGVTASTHASLYVIMSPAGPFFRTPAGISLYAVSDHVRSWPGGTGGHKLGLNYAPGFHPQRLAAEKGYQQVLWLLGDTITEAGAMNFFIALKREDGHLDIVTPPLDGTILPGVTRASVLSLLNAHPSATSLPHLSNSLRLYTHERPITMPELVAWSASGQLVEAFCVGTAVVVNAISRIGWEERDIVLPSYGGDHIGPVVRALWERLVDIQEGRVEWEGWSVTCE</sequence>
<evidence type="ECO:0000313" key="1">
    <source>
        <dbReference type="EMBL" id="KAI0042133.1"/>
    </source>
</evidence>
<proteinExistence type="predicted"/>
<name>A0ACB8RDI2_9AGAM</name>
<dbReference type="Proteomes" id="UP000814033">
    <property type="component" value="Unassembled WGS sequence"/>
</dbReference>
<dbReference type="EMBL" id="MU276082">
    <property type="protein sequence ID" value="KAI0042133.1"/>
    <property type="molecule type" value="Genomic_DNA"/>
</dbReference>
<gene>
    <name evidence="1" type="ORF">FA95DRAFT_1584517</name>
</gene>
<keyword evidence="2" id="KW-1185">Reference proteome</keyword>
<evidence type="ECO:0000313" key="2">
    <source>
        <dbReference type="Proteomes" id="UP000814033"/>
    </source>
</evidence>
<keyword evidence="1" id="KW-0032">Aminotransferase</keyword>
<organism evidence="1 2">
    <name type="scientific">Auriscalpium vulgare</name>
    <dbReference type="NCBI Taxonomy" id="40419"/>
    <lineage>
        <taxon>Eukaryota</taxon>
        <taxon>Fungi</taxon>
        <taxon>Dikarya</taxon>
        <taxon>Basidiomycota</taxon>
        <taxon>Agaricomycotina</taxon>
        <taxon>Agaricomycetes</taxon>
        <taxon>Russulales</taxon>
        <taxon>Auriscalpiaceae</taxon>
        <taxon>Auriscalpium</taxon>
    </lineage>
</organism>
<reference evidence="1" key="2">
    <citation type="journal article" date="2022" name="New Phytol.">
        <title>Evolutionary transition to the ectomycorrhizal habit in the genomes of a hyperdiverse lineage of mushroom-forming fungi.</title>
        <authorList>
            <person name="Looney B."/>
            <person name="Miyauchi S."/>
            <person name="Morin E."/>
            <person name="Drula E."/>
            <person name="Courty P.E."/>
            <person name="Kohler A."/>
            <person name="Kuo A."/>
            <person name="LaButti K."/>
            <person name="Pangilinan J."/>
            <person name="Lipzen A."/>
            <person name="Riley R."/>
            <person name="Andreopoulos W."/>
            <person name="He G."/>
            <person name="Johnson J."/>
            <person name="Nolan M."/>
            <person name="Tritt A."/>
            <person name="Barry K.W."/>
            <person name="Grigoriev I.V."/>
            <person name="Nagy L.G."/>
            <person name="Hibbett D."/>
            <person name="Henrissat B."/>
            <person name="Matheny P.B."/>
            <person name="Labbe J."/>
            <person name="Martin F.M."/>
        </authorList>
    </citation>
    <scope>NUCLEOTIDE SEQUENCE</scope>
    <source>
        <strain evidence="1">FP105234-sp</strain>
    </source>
</reference>
<reference evidence="1" key="1">
    <citation type="submission" date="2021-02" db="EMBL/GenBank/DDBJ databases">
        <authorList>
            <consortium name="DOE Joint Genome Institute"/>
            <person name="Ahrendt S."/>
            <person name="Looney B.P."/>
            <person name="Miyauchi S."/>
            <person name="Morin E."/>
            <person name="Drula E."/>
            <person name="Courty P.E."/>
            <person name="Chicoki N."/>
            <person name="Fauchery L."/>
            <person name="Kohler A."/>
            <person name="Kuo A."/>
            <person name="Labutti K."/>
            <person name="Pangilinan J."/>
            <person name="Lipzen A."/>
            <person name="Riley R."/>
            <person name="Andreopoulos W."/>
            <person name="He G."/>
            <person name="Johnson J."/>
            <person name="Barry K.W."/>
            <person name="Grigoriev I.V."/>
            <person name="Nagy L."/>
            <person name="Hibbett D."/>
            <person name="Henrissat B."/>
            <person name="Matheny P.B."/>
            <person name="Labbe J."/>
            <person name="Martin F."/>
        </authorList>
    </citation>
    <scope>NUCLEOTIDE SEQUENCE</scope>
    <source>
        <strain evidence="1">FP105234-sp</strain>
    </source>
</reference>